<dbReference type="OrthoDB" id="6382074at2759"/>
<evidence type="ECO:0000313" key="1">
    <source>
        <dbReference type="EMBL" id="KAG0724548.1"/>
    </source>
</evidence>
<proteinExistence type="predicted"/>
<gene>
    <name evidence="1" type="ORF">GWK47_040377</name>
</gene>
<organism evidence="1 2">
    <name type="scientific">Chionoecetes opilio</name>
    <name type="common">Atlantic snow crab</name>
    <name type="synonym">Cancer opilio</name>
    <dbReference type="NCBI Taxonomy" id="41210"/>
    <lineage>
        <taxon>Eukaryota</taxon>
        <taxon>Metazoa</taxon>
        <taxon>Ecdysozoa</taxon>
        <taxon>Arthropoda</taxon>
        <taxon>Crustacea</taxon>
        <taxon>Multicrustacea</taxon>
        <taxon>Malacostraca</taxon>
        <taxon>Eumalacostraca</taxon>
        <taxon>Eucarida</taxon>
        <taxon>Decapoda</taxon>
        <taxon>Pleocyemata</taxon>
        <taxon>Brachyura</taxon>
        <taxon>Eubrachyura</taxon>
        <taxon>Majoidea</taxon>
        <taxon>Majidae</taxon>
        <taxon>Chionoecetes</taxon>
    </lineage>
</organism>
<dbReference type="AlphaFoldDB" id="A0A8J5CL81"/>
<dbReference type="EMBL" id="JACEEZ010006767">
    <property type="protein sequence ID" value="KAG0724546.1"/>
    <property type="molecule type" value="Genomic_DNA"/>
</dbReference>
<dbReference type="PANTHER" id="PTHR47501:SF5">
    <property type="entry name" value="HAT C-TERMINAL DIMERISATION DOMAIN-CONTAINING PROTEIN"/>
    <property type="match status" value="1"/>
</dbReference>
<dbReference type="EMBL" id="JACEEZ010006767">
    <property type="protein sequence ID" value="KAG0724548.1"/>
    <property type="molecule type" value="Genomic_DNA"/>
</dbReference>
<keyword evidence="2" id="KW-1185">Reference proteome</keyword>
<dbReference type="Proteomes" id="UP000770661">
    <property type="component" value="Unassembled WGS sequence"/>
</dbReference>
<name>A0A8J5CL81_CHIOP</name>
<evidence type="ECO:0000313" key="2">
    <source>
        <dbReference type="Proteomes" id="UP000770661"/>
    </source>
</evidence>
<protein>
    <submittedName>
        <fullName evidence="1">Uncharacterized protein</fullName>
    </submittedName>
</protein>
<sequence length="179" mass="19616">MLYDTATSPTADSWTSHNRAFIGMTCHWIGRISAANMAHCRGQDQGEATNVVTLQHGHSLMFTMSFGPGEQVVATTTDNGANYVAAFKYFGVVEICLWRKRRRSGPWRWGLASRANLHAQLGGGCSGCGLAARSTTVWILSEYLKVMQPSRECLDILQSEATPTGQPHANLAVMRVQLE</sequence>
<comment type="caution">
    <text evidence="1">The sequence shown here is derived from an EMBL/GenBank/DDBJ whole genome shotgun (WGS) entry which is preliminary data.</text>
</comment>
<reference evidence="1" key="1">
    <citation type="submission" date="2020-07" db="EMBL/GenBank/DDBJ databases">
        <title>The High-quality genome of the commercially important snow crab, Chionoecetes opilio.</title>
        <authorList>
            <person name="Jeong J.-H."/>
            <person name="Ryu S."/>
        </authorList>
    </citation>
    <scope>NUCLEOTIDE SEQUENCE</scope>
    <source>
        <strain evidence="1">MADBK_172401_WGS</strain>
        <tissue evidence="1">Digestive gland</tissue>
    </source>
</reference>
<dbReference type="PANTHER" id="PTHR47501">
    <property type="entry name" value="TRANSPOSASE-RELATED"/>
    <property type="match status" value="1"/>
</dbReference>
<accession>A0A8J5CL81</accession>